<gene>
    <name evidence="1" type="ORF">SAMN04488559_101200</name>
</gene>
<sequence>MSEAEIYIDPVEMLDLSRRLEEILDIFNGEIAEQIEILASTTFYEEGAAKPVIDIYPQISKSIYKIAEDYTRLYAFIHYTTEKVTEKDRILAERIQNNEVQST</sequence>
<organism evidence="1 2">
    <name type="scientific">Isobaculum melis</name>
    <dbReference type="NCBI Taxonomy" id="142588"/>
    <lineage>
        <taxon>Bacteria</taxon>
        <taxon>Bacillati</taxon>
        <taxon>Bacillota</taxon>
        <taxon>Bacilli</taxon>
        <taxon>Lactobacillales</taxon>
        <taxon>Carnobacteriaceae</taxon>
        <taxon>Isobaculum</taxon>
    </lineage>
</organism>
<accession>A0A1H9PWZ8</accession>
<keyword evidence="2" id="KW-1185">Reference proteome</keyword>
<proteinExistence type="predicted"/>
<reference evidence="1 2" key="1">
    <citation type="submission" date="2016-10" db="EMBL/GenBank/DDBJ databases">
        <authorList>
            <person name="de Groot N.N."/>
        </authorList>
    </citation>
    <scope>NUCLEOTIDE SEQUENCE [LARGE SCALE GENOMIC DNA]</scope>
    <source>
        <strain evidence="1 2">DSM 13760</strain>
    </source>
</reference>
<evidence type="ECO:0000313" key="1">
    <source>
        <dbReference type="EMBL" id="SER52690.1"/>
    </source>
</evidence>
<protein>
    <submittedName>
        <fullName evidence="1">Uncharacterized protein</fullName>
    </submittedName>
</protein>
<dbReference type="AlphaFoldDB" id="A0A1H9PWZ8"/>
<dbReference type="STRING" id="142588.SAMN04488559_101200"/>
<evidence type="ECO:0000313" key="2">
    <source>
        <dbReference type="Proteomes" id="UP000198948"/>
    </source>
</evidence>
<dbReference type="EMBL" id="FOHA01000001">
    <property type="protein sequence ID" value="SER52690.1"/>
    <property type="molecule type" value="Genomic_DNA"/>
</dbReference>
<dbReference type="RefSeq" id="WP_092649351.1">
    <property type="nucleotide sequence ID" value="NZ_FOHA01000001.1"/>
</dbReference>
<dbReference type="OrthoDB" id="2931756at2"/>
<dbReference type="Proteomes" id="UP000198948">
    <property type="component" value="Unassembled WGS sequence"/>
</dbReference>
<name>A0A1H9PWZ8_9LACT</name>